<protein>
    <submittedName>
        <fullName evidence="1">Uncharacterized protein</fullName>
    </submittedName>
</protein>
<proteinExistence type="predicted"/>
<evidence type="ECO:0000313" key="2">
    <source>
        <dbReference type="Proteomes" id="UP000183940"/>
    </source>
</evidence>
<dbReference type="EMBL" id="MLAW01000031">
    <property type="protein sequence ID" value="OJJ24441.1"/>
    <property type="molecule type" value="Genomic_DNA"/>
</dbReference>
<name>A0A1L9QP39_9CYAN</name>
<organism evidence="1 2">
    <name type="scientific">Roseofilum reptotaenium AO1-A</name>
    <dbReference type="NCBI Taxonomy" id="1925591"/>
    <lineage>
        <taxon>Bacteria</taxon>
        <taxon>Bacillati</taxon>
        <taxon>Cyanobacteriota</taxon>
        <taxon>Cyanophyceae</taxon>
        <taxon>Desertifilales</taxon>
        <taxon>Desertifilaceae</taxon>
        <taxon>Roseofilum</taxon>
    </lineage>
</organism>
<comment type="caution">
    <text evidence="1">The sequence shown here is derived from an EMBL/GenBank/DDBJ whole genome shotgun (WGS) entry which is preliminary data.</text>
</comment>
<reference evidence="1" key="1">
    <citation type="submission" date="2016-10" db="EMBL/GenBank/DDBJ databases">
        <title>CRISPR-Cas defence system in Roseofilum reptotaenium: evidence of a bacteriophage-cyanobacterium arms race in the coral black band disease.</title>
        <authorList>
            <person name="Buerger P."/>
            <person name="Wood-Charlson E.M."/>
            <person name="Weynberg K.D."/>
            <person name="Willis B."/>
            <person name="Van Oppen M.J."/>
        </authorList>
    </citation>
    <scope>NUCLEOTIDE SEQUENCE [LARGE SCALE GENOMIC DNA]</scope>
    <source>
        <strain evidence="1">AO1-A</strain>
    </source>
</reference>
<dbReference type="AlphaFoldDB" id="A0A1L9QP39"/>
<dbReference type="Proteomes" id="UP000183940">
    <property type="component" value="Unassembled WGS sequence"/>
</dbReference>
<accession>A0A1L9QP39</accession>
<sequence>MTFLDSSGINLFGEEDLVEKVSRIYSTGFISSDEYHRLESSATSSRLAAEELDMITRLRHAIKRGWVKTTT</sequence>
<keyword evidence="2" id="KW-1185">Reference proteome</keyword>
<evidence type="ECO:0000313" key="1">
    <source>
        <dbReference type="EMBL" id="OJJ24441.1"/>
    </source>
</evidence>
<dbReference type="STRING" id="1925591.BI308_16660"/>
<gene>
    <name evidence="1" type="ORF">BI308_16660</name>
</gene>